<dbReference type="InterPro" id="IPR019861">
    <property type="entry name" value="PorP/SprF_Bacteroidetes"/>
</dbReference>
<dbReference type="NCBIfam" id="TIGR03519">
    <property type="entry name" value="T9SS_PorP_fam"/>
    <property type="match status" value="1"/>
</dbReference>
<feature type="signal peptide" evidence="1">
    <location>
        <begin position="1"/>
        <end position="23"/>
    </location>
</feature>
<evidence type="ECO:0000256" key="1">
    <source>
        <dbReference type="SAM" id="SignalP"/>
    </source>
</evidence>
<proteinExistence type="predicted"/>
<evidence type="ECO:0000313" key="2">
    <source>
        <dbReference type="EMBL" id="MDU0807529.1"/>
    </source>
</evidence>
<protein>
    <submittedName>
        <fullName evidence="2">Type IX secretion system membrane protein PorP/SprF</fullName>
    </submittedName>
</protein>
<name>A0ABU3TNU0_9BACT</name>
<organism evidence="2 3">
    <name type="scientific">Aquirufa regiilacus</name>
    <dbReference type="NCBI Taxonomy" id="3024868"/>
    <lineage>
        <taxon>Bacteria</taxon>
        <taxon>Pseudomonadati</taxon>
        <taxon>Bacteroidota</taxon>
        <taxon>Cytophagia</taxon>
        <taxon>Cytophagales</taxon>
        <taxon>Flectobacillaceae</taxon>
        <taxon>Aquirufa</taxon>
    </lineage>
</organism>
<gene>
    <name evidence="2" type="ORF">PQG45_00615</name>
</gene>
<dbReference type="Proteomes" id="UP001249959">
    <property type="component" value="Unassembled WGS sequence"/>
</dbReference>
<accession>A0ABU3TNU0</accession>
<dbReference type="RefSeq" id="WP_315576181.1">
    <property type="nucleotide sequence ID" value="NZ_JARDXH010000003.1"/>
</dbReference>
<dbReference type="Pfam" id="PF11751">
    <property type="entry name" value="PorP_SprF"/>
    <property type="match status" value="1"/>
</dbReference>
<dbReference type="EMBL" id="JAVNWW010000001">
    <property type="protein sequence ID" value="MDU0807529.1"/>
    <property type="molecule type" value="Genomic_DNA"/>
</dbReference>
<evidence type="ECO:0000313" key="3">
    <source>
        <dbReference type="Proteomes" id="UP001249959"/>
    </source>
</evidence>
<sequence>MKKSLAIFVFRLICVCIPFLGRAQDPQLSQFYSAPLLISPAFAGINSTSKVNFNYRNQWPNLEANYQFTSFSADLSIGSINSGVGIIATTDKQFANLKTTSLGLQYAYHIDLSPDQTLSMGMQGTYVNRGLDMSNLITGDQINNLLIGGSLGASNDPLLSSMNNQRAYVDLSAGGLLNTRNYWIGFSAHHLNQPNKSLISSTEDLLATKFSVQVGTKIILQENFYEADSYEDRNNEKSISPVVHYKQQGDFKQLDMGAYVTLSPMVFGLWYRGIPIVKSKIGTPNRESIVALVGYKQDNFSIGYSYDITMSALGPAAGGAHELSLAYLFDFDFSLKKPFVKWKRNLSCPKF</sequence>
<comment type="caution">
    <text evidence="2">The sequence shown here is derived from an EMBL/GenBank/DDBJ whole genome shotgun (WGS) entry which is preliminary data.</text>
</comment>
<feature type="chain" id="PRO_5046749278" evidence="1">
    <location>
        <begin position="24"/>
        <end position="351"/>
    </location>
</feature>
<reference evidence="2 3" key="1">
    <citation type="submission" date="2023-09" db="EMBL/GenBank/DDBJ databases">
        <title>Aquirufa genomes.</title>
        <authorList>
            <person name="Pitt A."/>
        </authorList>
    </citation>
    <scope>NUCLEOTIDE SEQUENCE [LARGE SCALE GENOMIC DNA]</scope>
    <source>
        <strain evidence="2 3">LEOWEIH-7C</strain>
    </source>
</reference>
<keyword evidence="3" id="KW-1185">Reference proteome</keyword>
<keyword evidence="1" id="KW-0732">Signal</keyword>